<feature type="transmembrane region" description="Helical" evidence="19">
    <location>
        <begin position="113"/>
        <end position="134"/>
    </location>
</feature>
<dbReference type="Pfam" id="PF00032">
    <property type="entry name" value="Cytochrom_B_C"/>
    <property type="match status" value="1"/>
</dbReference>
<gene>
    <name evidence="22" type="primary">CYTB</name>
</gene>
<dbReference type="SUPFAM" id="SSF81648">
    <property type="entry name" value="a domain/subunit of cytochrome bc1 complex (Ubiquinol-cytochrome c reductase)"/>
    <property type="match status" value="1"/>
</dbReference>
<dbReference type="PROSITE" id="PS51003">
    <property type="entry name" value="CYTB_CTER"/>
    <property type="match status" value="1"/>
</dbReference>
<dbReference type="RefSeq" id="YP_009906711.1">
    <property type="nucleotide sequence ID" value="NC_049881.1"/>
</dbReference>
<dbReference type="GO" id="GO:0046872">
    <property type="term" value="F:metal ion binding"/>
    <property type="evidence" value="ECO:0007669"/>
    <property type="project" value="UniProtKB-UniRule"/>
</dbReference>
<dbReference type="CDD" id="cd00284">
    <property type="entry name" value="Cytochrome_b_N"/>
    <property type="match status" value="1"/>
</dbReference>
<evidence type="ECO:0000313" key="22">
    <source>
        <dbReference type="EMBL" id="QLI52444.1"/>
    </source>
</evidence>
<comment type="cofactor">
    <cofactor evidence="19">
        <name>heme b</name>
        <dbReference type="ChEBI" id="CHEBI:60344"/>
    </cofactor>
    <text evidence="19">Binds 2 heme groups non-covalently.</text>
</comment>
<keyword evidence="14 19" id="KW-0496">Mitochondrion</keyword>
<keyword evidence="12 18" id="KW-0408">Iron</keyword>
<dbReference type="CTD" id="4519"/>
<evidence type="ECO:0000256" key="2">
    <source>
        <dbReference type="ARBA" id="ARBA00004448"/>
    </source>
</evidence>
<keyword evidence="10 19" id="KW-0249">Electron transport</keyword>
<evidence type="ECO:0000256" key="10">
    <source>
        <dbReference type="ARBA" id="ARBA00022982"/>
    </source>
</evidence>
<keyword evidence="15 19" id="KW-0472">Membrane</keyword>
<evidence type="ECO:0000256" key="15">
    <source>
        <dbReference type="ARBA" id="ARBA00023136"/>
    </source>
</evidence>
<comment type="cofactor">
    <cofactor evidence="18">
        <name>heme</name>
        <dbReference type="ChEBI" id="CHEBI:30413"/>
    </cofactor>
    <text evidence="18">Binds 2 heme groups non-covalently.</text>
</comment>
<evidence type="ECO:0000256" key="11">
    <source>
        <dbReference type="ARBA" id="ARBA00022989"/>
    </source>
</evidence>
<feature type="transmembrane region" description="Helical" evidence="19">
    <location>
        <begin position="31"/>
        <end position="53"/>
    </location>
</feature>
<evidence type="ECO:0000256" key="9">
    <source>
        <dbReference type="ARBA" id="ARBA00022792"/>
    </source>
</evidence>
<comment type="subcellular location">
    <subcellularLocation>
        <location evidence="2">Mitochondrion inner membrane</location>
        <topology evidence="2">Multi-pass membrane protein</topology>
    </subcellularLocation>
</comment>
<evidence type="ECO:0000256" key="5">
    <source>
        <dbReference type="ARBA" id="ARBA00022617"/>
    </source>
</evidence>
<evidence type="ECO:0000256" key="17">
    <source>
        <dbReference type="PIRSR" id="PIRSR038885-1"/>
    </source>
</evidence>
<dbReference type="PIRSF" id="PIRSF038885">
    <property type="entry name" value="COB"/>
    <property type="match status" value="1"/>
</dbReference>
<feature type="domain" description="Cytochrome b/b6 N-terminal region profile" evidence="20">
    <location>
        <begin position="1"/>
        <end position="210"/>
    </location>
</feature>
<comment type="function">
    <text evidence="1 19">Component of the ubiquinol-cytochrome c reductase complex (complex III or cytochrome b-c1 complex) that is part of the mitochondrial respiratory chain. The b-c1 complex mediates electron transfer from ubiquinol to cytochrome c. Contributes to the generation of a proton gradient across the mitochondrial membrane that is then used for ATP synthesis.</text>
</comment>
<keyword evidence="5 18" id="KW-0349">Heme</keyword>
<evidence type="ECO:0000256" key="3">
    <source>
        <dbReference type="ARBA" id="ARBA00013531"/>
    </source>
</evidence>
<dbReference type="Gene3D" id="1.20.810.10">
    <property type="entry name" value="Cytochrome Bc1 Complex, Chain C"/>
    <property type="match status" value="1"/>
</dbReference>
<feature type="transmembrane region" description="Helical" evidence="19">
    <location>
        <begin position="230"/>
        <end position="251"/>
    </location>
</feature>
<keyword evidence="7 19" id="KW-0812">Transmembrane</keyword>
<dbReference type="FunFam" id="1.20.810.10:FF:000002">
    <property type="entry name" value="Cytochrome b"/>
    <property type="match status" value="1"/>
</dbReference>
<dbReference type="GO" id="GO:0006122">
    <property type="term" value="P:mitochondrial electron transport, ubiquinol to cytochrome c"/>
    <property type="evidence" value="ECO:0007669"/>
    <property type="project" value="TreeGrafter"/>
</dbReference>
<dbReference type="GO" id="GO:0016491">
    <property type="term" value="F:oxidoreductase activity"/>
    <property type="evidence" value="ECO:0007669"/>
    <property type="project" value="UniProtKB-UniRule"/>
</dbReference>
<dbReference type="InterPro" id="IPR048259">
    <property type="entry name" value="Cytochrome_b_N_euk/bac"/>
</dbReference>
<evidence type="ECO:0000256" key="16">
    <source>
        <dbReference type="ARBA" id="ARBA00061233"/>
    </source>
</evidence>
<sequence length="381" mass="43362">MATNIRKTHPLLKIMNHALIDLPTPSNISSWWNFGSLLGLCLIIQIITGLFLAMHYTADISMAFSSVVHICRDVNYGWLIRNTHANGASLFFICVYLHIARGIYYGSYLNKEAWNIGVIILFLLMATAFVGYVLPWGQMSFWGATVITNLLSAFPYIGDMLVQWIWGGFSVDNATLTRFFAFHFLLPFLILALTIIHLLFLHESGSNNPLGINSDTDKISFHPYYSFKDLLGFFIMIFFLALLALFLPNLLGDAENFIPANPLVTPPHIMPEWYFLFAYAILRSIPNKLGGVLALLFSIFILLLVPFLHTSKQRSNIFRPMTQFFFWFLVANSIILTWIGGQPVEQPFIMVGQIASISYFSLFLIIIPFTSWWENKILSLS</sequence>
<dbReference type="EMBL" id="MT274570">
    <property type="protein sequence ID" value="QTJ25333.1"/>
    <property type="molecule type" value="Genomic_DNA"/>
</dbReference>
<reference evidence="23" key="2">
    <citation type="journal article" name="Genes (Basel)">
        <title>Complete Mitochondrial DNA Genome of Nine Species of Sharks and Rays and Their Phylogenetic Placement among Modern Elasmobranchs.</title>
        <authorList>
            <person name="Kousteni V."/>
            <person name="Mazzoleni S."/>
            <person name="Vasileiadou K."/>
            <person name="Rovatsos M."/>
        </authorList>
    </citation>
    <scope>NUCLEOTIDE SEQUENCE</scope>
    <source>
        <tissue evidence="23">Fin tissue</tissue>
    </source>
</reference>
<evidence type="ECO:0000256" key="6">
    <source>
        <dbReference type="ARBA" id="ARBA00022660"/>
    </source>
</evidence>
<organism evidence="22">
    <name type="scientific">Galeus melastomus</name>
    <name type="common">Blackmouth catshark</name>
    <dbReference type="NCBI Taxonomy" id="77914"/>
    <lineage>
        <taxon>Eukaryota</taxon>
        <taxon>Metazoa</taxon>
        <taxon>Chordata</taxon>
        <taxon>Craniata</taxon>
        <taxon>Vertebrata</taxon>
        <taxon>Chondrichthyes</taxon>
        <taxon>Elasmobranchii</taxon>
        <taxon>Galeomorphii</taxon>
        <taxon>Galeoidea</taxon>
        <taxon>Carcharhiniformes</taxon>
        <taxon>Scyliorhinidae</taxon>
        <taxon>Galeus</taxon>
    </lineage>
</organism>
<name>A0A7D5UDE3_GALML</name>
<keyword evidence="11 19" id="KW-1133">Transmembrane helix</keyword>
<feature type="domain" description="Cytochrome b/b6 C-terminal region profile" evidence="21">
    <location>
        <begin position="211"/>
        <end position="381"/>
    </location>
</feature>
<accession>A0A7D5UDE3</accession>
<dbReference type="InterPro" id="IPR005798">
    <property type="entry name" value="Cyt_b/b6_C"/>
</dbReference>
<evidence type="ECO:0000256" key="13">
    <source>
        <dbReference type="ARBA" id="ARBA00023075"/>
    </source>
</evidence>
<feature type="transmembrane region" description="Helical" evidence="19">
    <location>
        <begin position="88"/>
        <end position="107"/>
    </location>
</feature>
<evidence type="ECO:0000256" key="8">
    <source>
        <dbReference type="ARBA" id="ARBA00022723"/>
    </source>
</evidence>
<evidence type="ECO:0000259" key="21">
    <source>
        <dbReference type="PROSITE" id="PS51003"/>
    </source>
</evidence>
<evidence type="ECO:0000256" key="4">
    <source>
        <dbReference type="ARBA" id="ARBA00022448"/>
    </source>
</evidence>
<dbReference type="GeneID" id="56139863"/>
<dbReference type="PANTHER" id="PTHR19271">
    <property type="entry name" value="CYTOCHROME B"/>
    <property type="match status" value="1"/>
</dbReference>
<dbReference type="InterPro" id="IPR027387">
    <property type="entry name" value="Cytb/b6-like_sf"/>
</dbReference>
<dbReference type="GO" id="GO:0045275">
    <property type="term" value="C:respiratory chain complex III"/>
    <property type="evidence" value="ECO:0007669"/>
    <property type="project" value="InterPro"/>
</dbReference>
<reference evidence="22" key="1">
    <citation type="submission" date="2020-04" db="EMBL/GenBank/DDBJ databases">
        <title>DNAmark Project.</title>
        <authorList>
            <person name="Margaryan A."/>
        </authorList>
    </citation>
    <scope>NUCLEOTIDE SEQUENCE</scope>
    <source>
        <strain evidence="22">DM438</strain>
    </source>
</reference>
<keyword evidence="13" id="KW-0830">Ubiquinone</keyword>
<feature type="transmembrane region" description="Helical" evidence="19">
    <location>
        <begin position="179"/>
        <end position="201"/>
    </location>
</feature>
<dbReference type="PANTHER" id="PTHR19271:SF16">
    <property type="entry name" value="CYTOCHROME B"/>
    <property type="match status" value="1"/>
</dbReference>
<feature type="binding site" description="axial binding residue" evidence="18">
    <location>
        <position position="197"/>
    </location>
    <ligand>
        <name>heme b</name>
        <dbReference type="ChEBI" id="CHEBI:60344"/>
        <label>b566</label>
    </ligand>
    <ligandPart>
        <name>Fe</name>
        <dbReference type="ChEBI" id="CHEBI:18248"/>
    </ligandPart>
</feature>
<evidence type="ECO:0000256" key="14">
    <source>
        <dbReference type="ARBA" id="ARBA00023128"/>
    </source>
</evidence>
<evidence type="ECO:0000256" key="18">
    <source>
        <dbReference type="PIRSR" id="PIRSR038885-2"/>
    </source>
</evidence>
<evidence type="ECO:0000256" key="1">
    <source>
        <dbReference type="ARBA" id="ARBA00002566"/>
    </source>
</evidence>
<dbReference type="InterPro" id="IPR036150">
    <property type="entry name" value="Cyt_b/b6_C_sf"/>
</dbReference>
<dbReference type="GO" id="GO:0008121">
    <property type="term" value="F:quinol-cytochrome-c reductase activity"/>
    <property type="evidence" value="ECO:0007669"/>
    <property type="project" value="InterPro"/>
</dbReference>
<dbReference type="AlphaFoldDB" id="A0A7D5UDE3"/>
<keyword evidence="4 19" id="KW-0813">Transport</keyword>
<dbReference type="Pfam" id="PF00033">
    <property type="entry name" value="Cytochrome_B"/>
    <property type="match status" value="1"/>
</dbReference>
<dbReference type="InterPro" id="IPR016174">
    <property type="entry name" value="Di-haem_cyt_TM"/>
</dbReference>
<evidence type="ECO:0000256" key="19">
    <source>
        <dbReference type="RuleBase" id="RU362117"/>
    </source>
</evidence>
<geneLocation type="mitochondrion" evidence="22"/>
<dbReference type="SUPFAM" id="SSF81342">
    <property type="entry name" value="Transmembrane di-heme cytochromes"/>
    <property type="match status" value="1"/>
</dbReference>
<feature type="transmembrane region" description="Helical" evidence="19">
    <location>
        <begin position="289"/>
        <end position="309"/>
    </location>
</feature>
<dbReference type="EMBL" id="MT410907">
    <property type="protein sequence ID" value="QLI52444.1"/>
    <property type="molecule type" value="Genomic_DNA"/>
</dbReference>
<dbReference type="InterPro" id="IPR005797">
    <property type="entry name" value="Cyt_b/b6_N"/>
</dbReference>
<dbReference type="GO" id="GO:0005743">
    <property type="term" value="C:mitochondrial inner membrane"/>
    <property type="evidence" value="ECO:0007669"/>
    <property type="project" value="UniProtKB-SubCell"/>
</dbReference>
<evidence type="ECO:0000256" key="7">
    <source>
        <dbReference type="ARBA" id="ARBA00022692"/>
    </source>
</evidence>
<feature type="binding site" description="axial binding residue" evidence="18">
    <location>
        <position position="183"/>
    </location>
    <ligand>
        <name>heme b</name>
        <dbReference type="ChEBI" id="CHEBI:60344"/>
        <label>b562</label>
    </ligand>
    <ligandPart>
        <name>Fe</name>
        <dbReference type="ChEBI" id="CHEBI:18248"/>
    </ligandPart>
</feature>
<keyword evidence="9" id="KW-0999">Mitochondrion inner membrane</keyword>
<feature type="binding site" description="axial binding residue" evidence="18">
    <location>
        <position position="84"/>
    </location>
    <ligand>
        <name>heme b</name>
        <dbReference type="ChEBI" id="CHEBI:60344"/>
        <label>b562</label>
    </ligand>
    <ligandPart>
        <name>Fe</name>
        <dbReference type="ChEBI" id="CHEBI:18248"/>
    </ligandPart>
</feature>
<keyword evidence="8 18" id="KW-0479">Metal-binding</keyword>
<dbReference type="InterPro" id="IPR030689">
    <property type="entry name" value="Cytochrome_b"/>
</dbReference>
<evidence type="ECO:0000313" key="23">
    <source>
        <dbReference type="EMBL" id="QTJ25333.1"/>
    </source>
</evidence>
<dbReference type="CDD" id="cd00290">
    <property type="entry name" value="cytochrome_b_C"/>
    <property type="match status" value="1"/>
</dbReference>
<feature type="transmembrane region" description="Helical" evidence="19">
    <location>
        <begin position="263"/>
        <end position="282"/>
    </location>
</feature>
<evidence type="ECO:0000256" key="12">
    <source>
        <dbReference type="ARBA" id="ARBA00023004"/>
    </source>
</evidence>
<proteinExistence type="inferred from homology"/>
<comment type="similarity">
    <text evidence="16 19">Belongs to the cytochrome b family.</text>
</comment>
<feature type="transmembrane region" description="Helical" evidence="19">
    <location>
        <begin position="146"/>
        <end position="167"/>
    </location>
</feature>
<feature type="binding site" description="axial binding residue" evidence="18">
    <location>
        <position position="98"/>
    </location>
    <ligand>
        <name>heme b</name>
        <dbReference type="ChEBI" id="CHEBI:60344"/>
        <label>b566</label>
    </ligand>
    <ligandPart>
        <name>Fe</name>
        <dbReference type="ChEBI" id="CHEBI:18248"/>
    </ligandPart>
</feature>
<feature type="transmembrane region" description="Helical" evidence="19">
    <location>
        <begin position="348"/>
        <end position="373"/>
    </location>
</feature>
<feature type="binding site" evidence="17">
    <location>
        <position position="202"/>
    </location>
    <ligand>
        <name>a ubiquinone</name>
        <dbReference type="ChEBI" id="CHEBI:16389"/>
    </ligand>
</feature>
<dbReference type="InterPro" id="IPR048260">
    <property type="entry name" value="Cytochrome_b_C_euk/bac"/>
</dbReference>
<evidence type="ECO:0000259" key="20">
    <source>
        <dbReference type="PROSITE" id="PS51002"/>
    </source>
</evidence>
<feature type="transmembrane region" description="Helical" evidence="19">
    <location>
        <begin position="321"/>
        <end position="341"/>
    </location>
</feature>
<protein>
    <recommendedName>
        <fullName evidence="3 19">Cytochrome b</fullName>
    </recommendedName>
</protein>
<keyword evidence="6 19" id="KW-0679">Respiratory chain</keyword>
<dbReference type="PROSITE" id="PS51002">
    <property type="entry name" value="CYTB_NTER"/>
    <property type="match status" value="1"/>
</dbReference>